<evidence type="ECO:0000256" key="4">
    <source>
        <dbReference type="ARBA" id="ARBA00016065"/>
    </source>
</evidence>
<dbReference type="eggNOG" id="KOG2328">
    <property type="taxonomic scope" value="Eukaryota"/>
</dbReference>
<protein>
    <recommendedName>
        <fullName evidence="4">Condensin complex subunit 2</fullName>
    </recommendedName>
</protein>
<dbReference type="GO" id="GO:0051301">
    <property type="term" value="P:cell division"/>
    <property type="evidence" value="ECO:0007669"/>
    <property type="project" value="UniProtKB-KW"/>
</dbReference>
<keyword evidence="5" id="KW-0158">Chromosome</keyword>
<evidence type="ECO:0000256" key="6">
    <source>
        <dbReference type="ARBA" id="ARBA00022490"/>
    </source>
</evidence>
<evidence type="ECO:0000256" key="2">
    <source>
        <dbReference type="ARBA" id="ARBA00004496"/>
    </source>
</evidence>
<evidence type="ECO:0000256" key="10">
    <source>
        <dbReference type="ARBA" id="ARBA00023306"/>
    </source>
</evidence>
<sequence>MRGRVSRGHEPLAAQLQPQALAANIGRTPEEISASYEQWMKLAADNKINVANSWTLGLIDYFADMTILREHGAINFQKASCTLDGCVKIYTTRVDSVATETEKLVSGLNDSKQTAAASRAARHRNNDDDDDDDGDGAHEPEGEVVERRKRTRKANTKTLEKDFNAITTKKYDLEFMVDPLFRKTCAEFDEGGAKALLFNRLDVFGEGLIAFDASDMRIDEDAGTAGAGTAHVNQGLDQLLLLPVPRASSDPVLAAANRPARAVRTARPRPEPVYFDFATMEPVNVETLFAPGGASINLPRTTEDRPAHKHQIVVKDVFNPAHLARLFIKPHFTLAPPAHVQHARGRRSVRGNAGGGGDPIDVYGAGPAGEFAAMMAVLTAPPDRPLEEPVEEDEEDEGRAVNEAADAAGRRNVPPPPPMPPMDNDGDFPIPPMPQDPAVPGPFDIVPPPASTQTVAAAPMPSTSAIRQRLVLNYAKRAKRVDVKRLKETMWRKIRSRHSLARANAARAALTAEDSPQQQQDGQAADPALHLKSVVAALADDYSADKIKDISVPFCFICLLHLANEKNLRLESAIAMDDVVVLPGDEVGAGVAAAVPASS</sequence>
<dbReference type="OrthoDB" id="362021at2759"/>
<accession>A0A0L0TD16</accession>
<keyword evidence="8" id="KW-0498">Mitosis</keyword>
<comment type="similarity">
    <text evidence="3">Belongs to the CND2 (condensin subunit 2) family.</text>
</comment>
<dbReference type="VEuPathDB" id="FungiDB:AMAG_20578"/>
<keyword evidence="6" id="KW-0963">Cytoplasm</keyword>
<reference evidence="12 13" key="1">
    <citation type="submission" date="2009-11" db="EMBL/GenBank/DDBJ databases">
        <title>Annotation of Allomyces macrogynus ATCC 38327.</title>
        <authorList>
            <consortium name="The Broad Institute Genome Sequencing Platform"/>
            <person name="Russ C."/>
            <person name="Cuomo C."/>
            <person name="Burger G."/>
            <person name="Gray M.W."/>
            <person name="Holland P.W.H."/>
            <person name="King N."/>
            <person name="Lang F.B.F."/>
            <person name="Roger A.J."/>
            <person name="Ruiz-Trillo I."/>
            <person name="Young S.K."/>
            <person name="Zeng Q."/>
            <person name="Gargeya S."/>
            <person name="Fitzgerald M."/>
            <person name="Haas B."/>
            <person name="Abouelleil A."/>
            <person name="Alvarado L."/>
            <person name="Arachchi H.M."/>
            <person name="Berlin A."/>
            <person name="Chapman S.B."/>
            <person name="Gearin G."/>
            <person name="Goldberg J."/>
            <person name="Griggs A."/>
            <person name="Gujja S."/>
            <person name="Hansen M."/>
            <person name="Heiman D."/>
            <person name="Howarth C."/>
            <person name="Larimer J."/>
            <person name="Lui A."/>
            <person name="MacDonald P.J.P."/>
            <person name="McCowen C."/>
            <person name="Montmayeur A."/>
            <person name="Murphy C."/>
            <person name="Neiman D."/>
            <person name="Pearson M."/>
            <person name="Priest M."/>
            <person name="Roberts A."/>
            <person name="Saif S."/>
            <person name="Shea T."/>
            <person name="Sisk P."/>
            <person name="Stolte C."/>
            <person name="Sykes S."/>
            <person name="Wortman J."/>
            <person name="Nusbaum C."/>
            <person name="Birren B."/>
        </authorList>
    </citation>
    <scope>NUCLEOTIDE SEQUENCE [LARGE SCALE GENOMIC DNA]</scope>
    <source>
        <strain evidence="12 13">ATCC 38327</strain>
    </source>
</reference>
<keyword evidence="10" id="KW-0131">Cell cycle</keyword>
<feature type="compositionally biased region" description="Acidic residues" evidence="11">
    <location>
        <begin position="388"/>
        <end position="397"/>
    </location>
</feature>
<feature type="region of interest" description="Disordered" evidence="11">
    <location>
        <begin position="505"/>
        <end position="525"/>
    </location>
</feature>
<evidence type="ECO:0000313" key="13">
    <source>
        <dbReference type="Proteomes" id="UP000054350"/>
    </source>
</evidence>
<keyword evidence="7" id="KW-0132">Cell division</keyword>
<comment type="subcellular location">
    <subcellularLocation>
        <location evidence="1">Chromosome</location>
    </subcellularLocation>
    <subcellularLocation>
        <location evidence="2">Cytoplasm</location>
    </subcellularLocation>
</comment>
<dbReference type="GO" id="GO:0003682">
    <property type="term" value="F:chromatin binding"/>
    <property type="evidence" value="ECO:0007669"/>
    <property type="project" value="TreeGrafter"/>
</dbReference>
<dbReference type="Proteomes" id="UP000054350">
    <property type="component" value="Unassembled WGS sequence"/>
</dbReference>
<dbReference type="GO" id="GO:0005737">
    <property type="term" value="C:cytoplasm"/>
    <property type="evidence" value="ECO:0007669"/>
    <property type="project" value="UniProtKB-SubCell"/>
</dbReference>
<dbReference type="GO" id="GO:0007076">
    <property type="term" value="P:mitotic chromosome condensation"/>
    <property type="evidence" value="ECO:0007669"/>
    <property type="project" value="InterPro"/>
</dbReference>
<dbReference type="InterPro" id="IPR022816">
    <property type="entry name" value="Condensin_barren_su2"/>
</dbReference>
<evidence type="ECO:0000256" key="5">
    <source>
        <dbReference type="ARBA" id="ARBA00022454"/>
    </source>
</evidence>
<evidence type="ECO:0000313" key="12">
    <source>
        <dbReference type="EMBL" id="KNE72803.1"/>
    </source>
</evidence>
<evidence type="ECO:0000256" key="3">
    <source>
        <dbReference type="ARBA" id="ARBA00009471"/>
    </source>
</evidence>
<dbReference type="PANTHER" id="PTHR13108:SF9">
    <property type="entry name" value="CONDENSIN COMPLEX SUBUNIT 2"/>
    <property type="match status" value="1"/>
</dbReference>
<dbReference type="PANTHER" id="PTHR13108">
    <property type="entry name" value="CONDENSIN COMPLEX SUBUNIT 2"/>
    <property type="match status" value="1"/>
</dbReference>
<evidence type="ECO:0000256" key="1">
    <source>
        <dbReference type="ARBA" id="ARBA00004286"/>
    </source>
</evidence>
<proteinExistence type="inferred from homology"/>
<organism evidence="12 13">
    <name type="scientific">Allomyces macrogynus (strain ATCC 38327)</name>
    <name type="common">Allomyces javanicus var. macrogynus</name>
    <dbReference type="NCBI Taxonomy" id="578462"/>
    <lineage>
        <taxon>Eukaryota</taxon>
        <taxon>Fungi</taxon>
        <taxon>Fungi incertae sedis</taxon>
        <taxon>Blastocladiomycota</taxon>
        <taxon>Blastocladiomycetes</taxon>
        <taxon>Blastocladiales</taxon>
        <taxon>Blastocladiaceae</taxon>
        <taxon>Allomyces</taxon>
    </lineage>
</organism>
<feature type="region of interest" description="Disordered" evidence="11">
    <location>
        <begin position="383"/>
        <end position="420"/>
    </location>
</feature>
<dbReference type="EMBL" id="GG745384">
    <property type="protein sequence ID" value="KNE72803.1"/>
    <property type="molecule type" value="Genomic_DNA"/>
</dbReference>
<evidence type="ECO:0000256" key="8">
    <source>
        <dbReference type="ARBA" id="ARBA00022776"/>
    </source>
</evidence>
<feature type="region of interest" description="Disordered" evidence="11">
    <location>
        <begin position="108"/>
        <end position="152"/>
    </location>
</feature>
<dbReference type="STRING" id="578462.A0A0L0TD16"/>
<keyword evidence="9" id="KW-0226">DNA condensation</keyword>
<feature type="compositionally biased region" description="Basic and acidic residues" evidence="11">
    <location>
        <begin position="135"/>
        <end position="146"/>
    </location>
</feature>
<gene>
    <name evidence="12" type="ORF">AMAG_20578</name>
</gene>
<keyword evidence="13" id="KW-1185">Reference proteome</keyword>
<reference evidence="13" key="2">
    <citation type="submission" date="2009-11" db="EMBL/GenBank/DDBJ databases">
        <title>The Genome Sequence of Allomyces macrogynus strain ATCC 38327.</title>
        <authorList>
            <consortium name="The Broad Institute Genome Sequencing Platform"/>
            <person name="Russ C."/>
            <person name="Cuomo C."/>
            <person name="Shea T."/>
            <person name="Young S.K."/>
            <person name="Zeng Q."/>
            <person name="Koehrsen M."/>
            <person name="Haas B."/>
            <person name="Borodovsky M."/>
            <person name="Guigo R."/>
            <person name="Alvarado L."/>
            <person name="Berlin A."/>
            <person name="Borenstein D."/>
            <person name="Chen Z."/>
            <person name="Engels R."/>
            <person name="Freedman E."/>
            <person name="Gellesch M."/>
            <person name="Goldberg J."/>
            <person name="Griggs A."/>
            <person name="Gujja S."/>
            <person name="Heiman D."/>
            <person name="Hepburn T."/>
            <person name="Howarth C."/>
            <person name="Jen D."/>
            <person name="Larson L."/>
            <person name="Lewis B."/>
            <person name="Mehta T."/>
            <person name="Park D."/>
            <person name="Pearson M."/>
            <person name="Roberts A."/>
            <person name="Saif S."/>
            <person name="Shenoy N."/>
            <person name="Sisk P."/>
            <person name="Stolte C."/>
            <person name="Sykes S."/>
            <person name="Walk T."/>
            <person name="White J."/>
            <person name="Yandava C."/>
            <person name="Burger G."/>
            <person name="Gray M.W."/>
            <person name="Holland P.W.H."/>
            <person name="King N."/>
            <person name="Lang F.B.F."/>
            <person name="Roger A.J."/>
            <person name="Ruiz-Trillo I."/>
            <person name="Lander E."/>
            <person name="Nusbaum C."/>
        </authorList>
    </citation>
    <scope>NUCLEOTIDE SEQUENCE [LARGE SCALE GENOMIC DNA]</scope>
    <source>
        <strain evidence="13">ATCC 38327</strain>
    </source>
</reference>
<dbReference type="PIRSF" id="PIRSF017126">
    <property type="entry name" value="Condensin_H"/>
    <property type="match status" value="1"/>
</dbReference>
<dbReference type="GO" id="GO:0000796">
    <property type="term" value="C:condensin complex"/>
    <property type="evidence" value="ECO:0007669"/>
    <property type="project" value="InterPro"/>
</dbReference>
<name>A0A0L0TD16_ALLM3</name>
<evidence type="ECO:0000256" key="7">
    <source>
        <dbReference type="ARBA" id="ARBA00022618"/>
    </source>
</evidence>
<dbReference type="Pfam" id="PF05786">
    <property type="entry name" value="Cnd2"/>
    <property type="match status" value="2"/>
</dbReference>
<evidence type="ECO:0000256" key="9">
    <source>
        <dbReference type="ARBA" id="ARBA00023067"/>
    </source>
</evidence>
<dbReference type="AlphaFoldDB" id="A0A0L0TD16"/>
<evidence type="ECO:0000256" key="11">
    <source>
        <dbReference type="SAM" id="MobiDB-lite"/>
    </source>
</evidence>